<evidence type="ECO:0000313" key="2">
    <source>
        <dbReference type="Proteomes" id="UP000784294"/>
    </source>
</evidence>
<evidence type="ECO:0000313" key="1">
    <source>
        <dbReference type="EMBL" id="VEL27850.1"/>
    </source>
</evidence>
<keyword evidence="2" id="KW-1185">Reference proteome</keyword>
<protein>
    <submittedName>
        <fullName evidence="1">Uncharacterized protein</fullName>
    </submittedName>
</protein>
<comment type="caution">
    <text evidence="1">The sequence shown here is derived from an EMBL/GenBank/DDBJ whole genome shotgun (WGS) entry which is preliminary data.</text>
</comment>
<dbReference type="Proteomes" id="UP000784294">
    <property type="component" value="Unassembled WGS sequence"/>
</dbReference>
<name>A0A3S5AT87_9PLAT</name>
<proteinExistence type="predicted"/>
<sequence length="45" mass="5064">MTLMDSPLVQGIPPEVTYYLTERNSTPGFLASLVLNFLQTETMLM</sequence>
<accession>A0A3S5AT87</accession>
<reference evidence="1" key="1">
    <citation type="submission" date="2018-11" db="EMBL/GenBank/DDBJ databases">
        <authorList>
            <consortium name="Pathogen Informatics"/>
        </authorList>
    </citation>
    <scope>NUCLEOTIDE SEQUENCE</scope>
</reference>
<dbReference type="AlphaFoldDB" id="A0A3S5AT87"/>
<gene>
    <name evidence="1" type="ORF">PXEA_LOCUS21290</name>
</gene>
<dbReference type="Gene3D" id="3.30.457.60">
    <property type="match status" value="1"/>
</dbReference>
<organism evidence="1 2">
    <name type="scientific">Protopolystoma xenopodis</name>
    <dbReference type="NCBI Taxonomy" id="117903"/>
    <lineage>
        <taxon>Eukaryota</taxon>
        <taxon>Metazoa</taxon>
        <taxon>Spiralia</taxon>
        <taxon>Lophotrochozoa</taxon>
        <taxon>Platyhelminthes</taxon>
        <taxon>Monogenea</taxon>
        <taxon>Polyopisthocotylea</taxon>
        <taxon>Polystomatidea</taxon>
        <taxon>Polystomatidae</taxon>
        <taxon>Protopolystoma</taxon>
    </lineage>
</organism>
<dbReference type="EMBL" id="CAAALY010090365">
    <property type="protein sequence ID" value="VEL27850.1"/>
    <property type="molecule type" value="Genomic_DNA"/>
</dbReference>